<sequence>MQKSMNLIAALALAAAAAAVPVAGQAAGRTVVYKCSYHNPPPGGGLNSPIFFKVDTAMRTGVVYDGLIKHVFGKPIPVSVTVDNDKRMSFRWVVHGIHGTENGRATTKMVLRYAATIVKASHSFQAFSSFDGADNSFSGHGSCAIQ</sequence>
<reference evidence="3" key="1">
    <citation type="journal article" date="2019" name="Int. J. Syst. Evol. Microbiol.">
        <title>The Global Catalogue of Microorganisms (GCM) 10K type strain sequencing project: providing services to taxonomists for standard genome sequencing and annotation.</title>
        <authorList>
            <consortium name="The Broad Institute Genomics Platform"/>
            <consortium name="The Broad Institute Genome Sequencing Center for Infectious Disease"/>
            <person name="Wu L."/>
            <person name="Ma J."/>
        </authorList>
    </citation>
    <scope>NUCLEOTIDE SEQUENCE [LARGE SCALE GENOMIC DNA]</scope>
    <source>
        <strain evidence="3">KCTC 62192</strain>
    </source>
</reference>
<dbReference type="EMBL" id="JBHRSK010000004">
    <property type="protein sequence ID" value="MFC2967811.1"/>
    <property type="molecule type" value="Genomic_DNA"/>
</dbReference>
<name>A0ABV7AFX0_9RHOB</name>
<feature type="signal peptide" evidence="1">
    <location>
        <begin position="1"/>
        <end position="26"/>
    </location>
</feature>
<gene>
    <name evidence="2" type="ORF">ACFOES_06875</name>
</gene>
<protein>
    <submittedName>
        <fullName evidence="2">Uncharacterized protein</fullName>
    </submittedName>
</protein>
<evidence type="ECO:0000313" key="3">
    <source>
        <dbReference type="Proteomes" id="UP001595443"/>
    </source>
</evidence>
<proteinExistence type="predicted"/>
<comment type="caution">
    <text evidence="2">The sequence shown here is derived from an EMBL/GenBank/DDBJ whole genome shotgun (WGS) entry which is preliminary data.</text>
</comment>
<accession>A0ABV7AFX0</accession>
<keyword evidence="3" id="KW-1185">Reference proteome</keyword>
<dbReference type="RefSeq" id="WP_377832457.1">
    <property type="nucleotide sequence ID" value="NZ_JBHRSK010000004.1"/>
</dbReference>
<dbReference type="Proteomes" id="UP001595443">
    <property type="component" value="Unassembled WGS sequence"/>
</dbReference>
<keyword evidence="1" id="KW-0732">Signal</keyword>
<feature type="chain" id="PRO_5047263372" evidence="1">
    <location>
        <begin position="27"/>
        <end position="146"/>
    </location>
</feature>
<evidence type="ECO:0000256" key="1">
    <source>
        <dbReference type="SAM" id="SignalP"/>
    </source>
</evidence>
<evidence type="ECO:0000313" key="2">
    <source>
        <dbReference type="EMBL" id="MFC2967811.1"/>
    </source>
</evidence>
<organism evidence="2 3">
    <name type="scientific">Acidimangrovimonas pyrenivorans</name>
    <dbReference type="NCBI Taxonomy" id="2030798"/>
    <lineage>
        <taxon>Bacteria</taxon>
        <taxon>Pseudomonadati</taxon>
        <taxon>Pseudomonadota</taxon>
        <taxon>Alphaproteobacteria</taxon>
        <taxon>Rhodobacterales</taxon>
        <taxon>Paracoccaceae</taxon>
        <taxon>Acidimangrovimonas</taxon>
    </lineage>
</organism>